<sequence length="283" mass="32704">MELPKSPAKPPVKKAPKPKAGQAQLFFKGLPEDVRFKSYSIPESLERAKGTLYETWFNALQLSPHYQLLCETNEFPSNEAKRTFELFGDLRNVVFDTWWIEVGYGIFAEKKPFNKVSVINETDGFGEDVKVLHLEIPLNVSPKTLRAQFDNLLELHHPHYKDFDRWHASTAPVRMESRKLTSVSLNICLDVYRLFLEKSKQGEALLYEIGEELRINPKLNVVHSDRAIEVNEKRIKMSSAVSEYLEKAKNLTAHATEGRFPCTDNHDWIERQTRAPRKSRYGD</sequence>
<name>A0A240E1N6_9BURK</name>
<protein>
    <submittedName>
        <fullName evidence="2">Uncharacterized protein</fullName>
    </submittedName>
</protein>
<evidence type="ECO:0000256" key="1">
    <source>
        <dbReference type="SAM" id="MobiDB-lite"/>
    </source>
</evidence>
<accession>A0A240E1N6</accession>
<dbReference type="EMBL" id="OANS01000003">
    <property type="protein sequence ID" value="SNX28770.1"/>
    <property type="molecule type" value="Genomic_DNA"/>
</dbReference>
<dbReference type="RefSeq" id="WP_096673177.1">
    <property type="nucleotide sequence ID" value="NZ_OANS01000003.1"/>
</dbReference>
<reference evidence="3" key="1">
    <citation type="submission" date="2017-08" db="EMBL/GenBank/DDBJ databases">
        <authorList>
            <person name="Varghese N."/>
            <person name="Submissions S."/>
        </authorList>
    </citation>
    <scope>NUCLEOTIDE SEQUENCE [LARGE SCALE GENOMIC DNA]</scope>
    <source>
        <strain evidence="3">AP-Melu-1000-B4</strain>
    </source>
</reference>
<keyword evidence="3" id="KW-1185">Reference proteome</keyword>
<evidence type="ECO:0000313" key="2">
    <source>
        <dbReference type="EMBL" id="SNX28770.1"/>
    </source>
</evidence>
<feature type="region of interest" description="Disordered" evidence="1">
    <location>
        <begin position="1"/>
        <end position="20"/>
    </location>
</feature>
<evidence type="ECO:0000313" key="3">
    <source>
        <dbReference type="Proteomes" id="UP000218069"/>
    </source>
</evidence>
<proteinExistence type="predicted"/>
<organism evidence="2 3">
    <name type="scientific">Polynucleobacter meluiroseus</name>
    <dbReference type="NCBI Taxonomy" id="1938814"/>
    <lineage>
        <taxon>Bacteria</taxon>
        <taxon>Pseudomonadati</taxon>
        <taxon>Pseudomonadota</taxon>
        <taxon>Betaproteobacteria</taxon>
        <taxon>Burkholderiales</taxon>
        <taxon>Burkholderiaceae</taxon>
        <taxon>Polynucleobacter</taxon>
    </lineage>
</organism>
<dbReference type="Proteomes" id="UP000218069">
    <property type="component" value="Unassembled WGS sequence"/>
</dbReference>
<gene>
    <name evidence="2" type="ORF">SAMN06295945_1117</name>
</gene>
<dbReference type="AlphaFoldDB" id="A0A240E1N6"/>
<dbReference type="OrthoDB" id="9126739at2"/>